<evidence type="ECO:0000256" key="7">
    <source>
        <dbReference type="ARBA" id="ARBA00022989"/>
    </source>
</evidence>
<evidence type="ECO:0000256" key="1">
    <source>
        <dbReference type="ARBA" id="ARBA00004383"/>
    </source>
</evidence>
<keyword evidence="6 10" id="KW-0812">Transmembrane</keyword>
<dbReference type="GO" id="GO:1990961">
    <property type="term" value="P:xenobiotic detoxification by transmembrane export across the plasma membrane"/>
    <property type="evidence" value="ECO:0007669"/>
    <property type="project" value="UniProtKB-ARBA"/>
</dbReference>
<comment type="caution">
    <text evidence="13">The sequence shown here is derived from an EMBL/GenBank/DDBJ whole genome shotgun (WGS) entry which is preliminary data.</text>
</comment>
<accession>I7ZHQ9</accession>
<dbReference type="EMBL" id="AKGD01000001">
    <property type="protein sequence ID" value="EIT71287.1"/>
    <property type="molecule type" value="Genomic_DNA"/>
</dbReference>
<evidence type="ECO:0000256" key="9">
    <source>
        <dbReference type="SAM" id="Coils"/>
    </source>
</evidence>
<name>I7ZHQ9_9GAMM</name>
<feature type="domain" description="p-hydroxybenzoic acid efflux pump subunit AaeA-like beta-barrel" evidence="12">
    <location>
        <begin position="248"/>
        <end position="340"/>
    </location>
</feature>
<dbReference type="PATRIC" id="fig|1172194.4.peg.1372"/>
<evidence type="ECO:0000313" key="14">
    <source>
        <dbReference type="Proteomes" id="UP000003704"/>
    </source>
</evidence>
<dbReference type="Gene3D" id="2.40.30.170">
    <property type="match status" value="1"/>
</dbReference>
<keyword evidence="7 10" id="KW-1133">Transmembrane helix</keyword>
<evidence type="ECO:0000256" key="6">
    <source>
        <dbReference type="ARBA" id="ARBA00022692"/>
    </source>
</evidence>
<comment type="subcellular location">
    <subcellularLocation>
        <location evidence="1">Cell inner membrane</location>
        <topology evidence="1">Single-pass membrane protein</topology>
        <orientation evidence="1">Periplasmic side</orientation>
    </subcellularLocation>
</comment>
<dbReference type="InterPro" id="IPR050739">
    <property type="entry name" value="MFP"/>
</dbReference>
<feature type="coiled-coil region" evidence="9">
    <location>
        <begin position="155"/>
        <end position="182"/>
    </location>
</feature>
<evidence type="ECO:0000256" key="3">
    <source>
        <dbReference type="ARBA" id="ARBA00022448"/>
    </source>
</evidence>
<dbReference type="Proteomes" id="UP000003704">
    <property type="component" value="Unassembled WGS sequence"/>
</dbReference>
<keyword evidence="5" id="KW-0997">Cell inner membrane</keyword>
<proteinExistence type="inferred from homology"/>
<keyword evidence="14" id="KW-1185">Reference proteome</keyword>
<evidence type="ECO:0000256" key="5">
    <source>
        <dbReference type="ARBA" id="ARBA00022519"/>
    </source>
</evidence>
<evidence type="ECO:0000256" key="10">
    <source>
        <dbReference type="SAM" id="Phobius"/>
    </source>
</evidence>
<evidence type="ECO:0000313" key="13">
    <source>
        <dbReference type="EMBL" id="EIT71287.1"/>
    </source>
</evidence>
<dbReference type="STRING" id="1172194.WQQ_14240"/>
<reference evidence="13 14" key="1">
    <citation type="journal article" date="2012" name="J. Bacteriol.">
        <title>Genome Sequence of n-Alkane-Degrading Hydrocarboniphaga effusa Strain AP103T (ATCC BAA-332T).</title>
        <authorList>
            <person name="Chang H.K."/>
            <person name="Zylstra G.J."/>
            <person name="Chae J.C."/>
        </authorList>
    </citation>
    <scope>NUCLEOTIDE SEQUENCE [LARGE SCALE GENOMIC DNA]</scope>
    <source>
        <strain evidence="13 14">AP103</strain>
    </source>
</reference>
<evidence type="ECO:0000256" key="2">
    <source>
        <dbReference type="ARBA" id="ARBA00009477"/>
    </source>
</evidence>
<gene>
    <name evidence="13" type="ORF">WQQ_14240</name>
</gene>
<dbReference type="SUPFAM" id="SSF111369">
    <property type="entry name" value="HlyD-like secretion proteins"/>
    <property type="match status" value="2"/>
</dbReference>
<dbReference type="Gene3D" id="2.40.50.100">
    <property type="match status" value="1"/>
</dbReference>
<dbReference type="AlphaFoldDB" id="I7ZHQ9"/>
<evidence type="ECO:0000259" key="12">
    <source>
        <dbReference type="Pfam" id="PF25963"/>
    </source>
</evidence>
<sequence>MNTPNQEAPAQNGKRRTRLIALGVAVLVGVGLYGSYWYLHARHFEETDDAYVASDLVQITSEVAGAVTAVFVDDTQHVERGQLLVQLDDADAQVSTAAAEAELARTVRQVRAVFSQADGLKAQINERQIALRSARADLQRRQKVAADGAVSAEELQHAKDQVAQLEAALNISQESLRTTQAQIADTRIETHPQVLAAAAKVREAGLALRRTRIVAPVSGTVARRGVQIGARIAPGAALMAVVPLDRVWVDANFKEVQLAGIRIGQPVELHSDLYGKDVNYHGKIAGLGAGSGAAFALLPAQNASGNWIKIVQRVPVRIALDPKELSDHPLRVGLSMTATVDLHDGSGPLVATQLRSEPQRVTINEQRDAEVQQQIARIIADNAGHAAL</sequence>
<evidence type="ECO:0000259" key="11">
    <source>
        <dbReference type="Pfam" id="PF25885"/>
    </source>
</evidence>
<comment type="similarity">
    <text evidence="2">Belongs to the membrane fusion protein (MFP) (TC 8.A.1) family.</text>
</comment>
<dbReference type="FunFam" id="2.40.30.170:FF:000003">
    <property type="entry name" value="Multidrug resistance protein A"/>
    <property type="match status" value="1"/>
</dbReference>
<dbReference type="Gene3D" id="1.10.287.470">
    <property type="entry name" value="Helix hairpin bin"/>
    <property type="match status" value="1"/>
</dbReference>
<organism evidence="13 14">
    <name type="scientific">Hydrocarboniphaga effusa AP103</name>
    <dbReference type="NCBI Taxonomy" id="1172194"/>
    <lineage>
        <taxon>Bacteria</taxon>
        <taxon>Pseudomonadati</taxon>
        <taxon>Pseudomonadota</taxon>
        <taxon>Gammaproteobacteria</taxon>
        <taxon>Nevskiales</taxon>
        <taxon>Nevskiaceae</taxon>
        <taxon>Hydrocarboniphaga</taxon>
    </lineage>
</organism>
<feature type="domain" description="Multidrug export protein EmrA/FarA alpha-helical hairpin" evidence="11">
    <location>
        <begin position="91"/>
        <end position="211"/>
    </location>
</feature>
<dbReference type="GO" id="GO:0046677">
    <property type="term" value="P:response to antibiotic"/>
    <property type="evidence" value="ECO:0007669"/>
    <property type="project" value="UniProtKB-ARBA"/>
</dbReference>
<evidence type="ECO:0000256" key="8">
    <source>
        <dbReference type="ARBA" id="ARBA00023136"/>
    </source>
</evidence>
<dbReference type="PANTHER" id="PTHR30386:SF19">
    <property type="entry name" value="MULTIDRUG EXPORT PROTEIN EMRA-RELATED"/>
    <property type="match status" value="1"/>
</dbReference>
<evidence type="ECO:0000256" key="4">
    <source>
        <dbReference type="ARBA" id="ARBA00022475"/>
    </source>
</evidence>
<dbReference type="RefSeq" id="WP_007184378.1">
    <property type="nucleotide sequence ID" value="NZ_AKGD01000001.1"/>
</dbReference>
<feature type="transmembrane region" description="Helical" evidence="10">
    <location>
        <begin position="19"/>
        <end position="39"/>
    </location>
</feature>
<keyword evidence="8 10" id="KW-0472">Membrane</keyword>
<dbReference type="Pfam" id="PF25963">
    <property type="entry name" value="Beta-barrel_AAEA"/>
    <property type="match status" value="1"/>
</dbReference>
<dbReference type="PANTHER" id="PTHR30386">
    <property type="entry name" value="MEMBRANE FUSION SUBUNIT OF EMRAB-TOLC MULTIDRUG EFFLUX PUMP"/>
    <property type="match status" value="1"/>
</dbReference>
<keyword evidence="4" id="KW-1003">Cell membrane</keyword>
<dbReference type="GO" id="GO:0015721">
    <property type="term" value="P:bile acid and bile salt transport"/>
    <property type="evidence" value="ECO:0007669"/>
    <property type="project" value="UniProtKB-ARBA"/>
</dbReference>
<dbReference type="Pfam" id="PF25885">
    <property type="entry name" value="HH_EMRA"/>
    <property type="match status" value="1"/>
</dbReference>
<keyword evidence="3" id="KW-0813">Transport</keyword>
<keyword evidence="9" id="KW-0175">Coiled coil</keyword>
<protein>
    <submittedName>
        <fullName evidence="13">Uncharacterized protein</fullName>
    </submittedName>
</protein>
<dbReference type="GO" id="GO:0005886">
    <property type="term" value="C:plasma membrane"/>
    <property type="evidence" value="ECO:0007669"/>
    <property type="project" value="UniProtKB-SubCell"/>
</dbReference>
<dbReference type="InterPro" id="IPR058633">
    <property type="entry name" value="EmrA/FarA_HH"/>
</dbReference>
<dbReference type="InterPro" id="IPR058634">
    <property type="entry name" value="AaeA-lik-b-barrel"/>
</dbReference>